<dbReference type="GO" id="GO:0008143">
    <property type="term" value="F:poly(A) binding"/>
    <property type="evidence" value="ECO:0007669"/>
    <property type="project" value="UniProtKB-UniRule"/>
</dbReference>
<dbReference type="AlphaFoldDB" id="A0AAD7S6K6"/>
<keyword evidence="6 10" id="KW-0863">Zinc-finger</keyword>
<comment type="similarity">
    <text evidence="2 11">Belongs to the ZC3H14 family.</text>
</comment>
<evidence type="ECO:0000256" key="8">
    <source>
        <dbReference type="ARBA" id="ARBA00022884"/>
    </source>
</evidence>
<keyword evidence="7 10" id="KW-0862">Zinc</keyword>
<comment type="caution">
    <text evidence="14">The sequence shown here is derived from an EMBL/GenBank/DDBJ whole genome shotgun (WGS) entry which is preliminary data.</text>
</comment>
<dbReference type="PANTHER" id="PTHR14738">
    <property type="entry name" value="ZINC FINGER CCCH DOMAIN-CONTAINING PROTEIN 14"/>
    <property type="match status" value="1"/>
</dbReference>
<dbReference type="Gene3D" id="4.10.1000.40">
    <property type="match status" value="1"/>
</dbReference>
<dbReference type="Gene3D" id="1.20.1390.10">
    <property type="entry name" value="PWI domain"/>
    <property type="match status" value="1"/>
</dbReference>
<accession>A0AAD7S6K6</accession>
<dbReference type="GO" id="GO:0005737">
    <property type="term" value="C:cytoplasm"/>
    <property type="evidence" value="ECO:0007669"/>
    <property type="project" value="TreeGrafter"/>
</dbReference>
<keyword evidence="15" id="KW-1185">Reference proteome</keyword>
<feature type="zinc finger region" description="C3H1-type" evidence="10">
    <location>
        <begin position="407"/>
        <end position="440"/>
    </location>
</feature>
<dbReference type="InterPro" id="IPR000571">
    <property type="entry name" value="Znf_CCCH"/>
</dbReference>
<evidence type="ECO:0000313" key="14">
    <source>
        <dbReference type="EMBL" id="KAJ8396889.1"/>
    </source>
</evidence>
<proteinExistence type="inferred from homology"/>
<evidence type="ECO:0000256" key="5">
    <source>
        <dbReference type="ARBA" id="ARBA00022737"/>
    </source>
</evidence>
<dbReference type="GO" id="GO:0016607">
    <property type="term" value="C:nuclear speck"/>
    <property type="evidence" value="ECO:0007669"/>
    <property type="project" value="UniProtKB-SubCell"/>
</dbReference>
<evidence type="ECO:0000256" key="6">
    <source>
        <dbReference type="ARBA" id="ARBA00022771"/>
    </source>
</evidence>
<evidence type="ECO:0000313" key="15">
    <source>
        <dbReference type="Proteomes" id="UP001221898"/>
    </source>
</evidence>
<evidence type="ECO:0000256" key="1">
    <source>
        <dbReference type="ARBA" id="ARBA00004324"/>
    </source>
</evidence>
<dbReference type="GO" id="GO:0008270">
    <property type="term" value="F:zinc ion binding"/>
    <property type="evidence" value="ECO:0007669"/>
    <property type="project" value="UniProtKB-KW"/>
</dbReference>
<evidence type="ECO:0000256" key="7">
    <source>
        <dbReference type="ARBA" id="ARBA00022833"/>
    </source>
</evidence>
<dbReference type="InterPro" id="IPR040366">
    <property type="entry name" value="Nab2/ZC3H14"/>
</dbReference>
<evidence type="ECO:0000256" key="2">
    <source>
        <dbReference type="ARBA" id="ARBA00008423"/>
    </source>
</evidence>
<dbReference type="PROSITE" id="PS50103">
    <property type="entry name" value="ZF_C3H1"/>
    <property type="match status" value="1"/>
</dbReference>
<reference evidence="14" key="1">
    <citation type="journal article" date="2023" name="Science">
        <title>Genome structures resolve the early diversification of teleost fishes.</title>
        <authorList>
            <person name="Parey E."/>
            <person name="Louis A."/>
            <person name="Montfort J."/>
            <person name="Bouchez O."/>
            <person name="Roques C."/>
            <person name="Iampietro C."/>
            <person name="Lluch J."/>
            <person name="Castinel A."/>
            <person name="Donnadieu C."/>
            <person name="Desvignes T."/>
            <person name="Floi Bucao C."/>
            <person name="Jouanno E."/>
            <person name="Wen M."/>
            <person name="Mejri S."/>
            <person name="Dirks R."/>
            <person name="Jansen H."/>
            <person name="Henkel C."/>
            <person name="Chen W.J."/>
            <person name="Zahm M."/>
            <person name="Cabau C."/>
            <person name="Klopp C."/>
            <person name="Thompson A.W."/>
            <person name="Robinson-Rechavi M."/>
            <person name="Braasch I."/>
            <person name="Lecointre G."/>
            <person name="Bobe J."/>
            <person name="Postlethwait J.H."/>
            <person name="Berthelot C."/>
            <person name="Roest Crollius H."/>
            <person name="Guiguen Y."/>
        </authorList>
    </citation>
    <scope>NUCLEOTIDE SEQUENCE</scope>
    <source>
        <strain evidence="14">NC1722</strain>
    </source>
</reference>
<protein>
    <recommendedName>
        <fullName evidence="3 11">Zinc finger CCCH domain-containing protein 14</fullName>
    </recommendedName>
</protein>
<evidence type="ECO:0000256" key="10">
    <source>
        <dbReference type="PROSITE-ProRule" id="PRU00723"/>
    </source>
</evidence>
<dbReference type="FunFam" id="4.10.1000.30:FF:000001">
    <property type="entry name" value="Zinc finger CCCH domain-containing protein 14"/>
    <property type="match status" value="1"/>
</dbReference>
<dbReference type="PANTHER" id="PTHR14738:SF29">
    <property type="entry name" value="ZINC FINGER CCCH DOMAIN-CONTAINING PROTEIN 14"/>
    <property type="match status" value="1"/>
</dbReference>
<sequence>MESMEIGTHTRKKIRAAIKRKLQELGSYVGVDEELPDYIMVLVANKKNAQQMAEDLNVFLGHNSIKFTLWLHEVLEKLHSVAVEPALLRPKCLQADVNVSIGSGQEQGQAKRRGGELQALTLCRLHGMEARNSTSPTLENHISSDRKGYTEKSLQGVVFEAQPLMEPLYNNADFRIKPGLSEAGAAAFTQKPGQRSEVTIPFGSSWPSQATGQPRDRYQASDGMHGYRPTAALQSAGQPLYLYSRLQDSFSERDKATMPSVDIETREEAVSRRWKPELVSSMGHRSCNTVSEVGEPNNAGHFSPSLRPQEVGSAISTLVTMVRKEVLAPPPRVAQARCRKTRSKGGVDPKFIVTLEGVPSSLKNLKYDNSDVGGGERETLCSNEEEESVPVKRHKAPERCRFWPMCESRDECSYHHPTTQCKNFPRCNFGDKCLFIHPNCKFDGQCTKVDCPYAHSSQRDSTSLSTLETSLPTDLCHFFPECKKMDCQFYHPKPCRFATQCKRLNG</sequence>
<evidence type="ECO:0000256" key="12">
    <source>
        <dbReference type="SAM" id="MobiDB-lite"/>
    </source>
</evidence>
<evidence type="ECO:0000256" key="11">
    <source>
        <dbReference type="RuleBase" id="RU369058"/>
    </source>
</evidence>
<evidence type="ECO:0000259" key="13">
    <source>
        <dbReference type="PROSITE" id="PS50103"/>
    </source>
</evidence>
<keyword evidence="9 11" id="KW-0539">Nucleus</keyword>
<feature type="region of interest" description="Disordered" evidence="12">
    <location>
        <begin position="191"/>
        <end position="225"/>
    </location>
</feature>
<dbReference type="Proteomes" id="UP001221898">
    <property type="component" value="Unassembled WGS sequence"/>
</dbReference>
<organism evidence="14 15">
    <name type="scientific">Aldrovandia affinis</name>
    <dbReference type="NCBI Taxonomy" id="143900"/>
    <lineage>
        <taxon>Eukaryota</taxon>
        <taxon>Metazoa</taxon>
        <taxon>Chordata</taxon>
        <taxon>Craniata</taxon>
        <taxon>Vertebrata</taxon>
        <taxon>Euteleostomi</taxon>
        <taxon>Actinopterygii</taxon>
        <taxon>Neopterygii</taxon>
        <taxon>Teleostei</taxon>
        <taxon>Notacanthiformes</taxon>
        <taxon>Halosauridae</taxon>
        <taxon>Aldrovandia</taxon>
    </lineage>
</organism>
<feature type="domain" description="C3H1-type" evidence="13">
    <location>
        <begin position="407"/>
        <end position="440"/>
    </location>
</feature>
<dbReference type="GO" id="GO:0043488">
    <property type="term" value="P:regulation of mRNA stability"/>
    <property type="evidence" value="ECO:0007669"/>
    <property type="project" value="UniProtKB-UniRule"/>
</dbReference>
<evidence type="ECO:0000256" key="3">
    <source>
        <dbReference type="ARBA" id="ARBA00015071"/>
    </source>
</evidence>
<dbReference type="Gene3D" id="4.10.1000.30">
    <property type="match status" value="1"/>
</dbReference>
<keyword evidence="8 11" id="KW-0694">RNA-binding</keyword>
<dbReference type="EMBL" id="JAINUG010000102">
    <property type="protein sequence ID" value="KAJ8396889.1"/>
    <property type="molecule type" value="Genomic_DNA"/>
</dbReference>
<comment type="subcellular location">
    <subcellularLocation>
        <location evidence="1 11">Nucleus speckle</location>
    </subcellularLocation>
</comment>
<keyword evidence="5 11" id="KW-0677">Repeat</keyword>
<evidence type="ECO:0000256" key="4">
    <source>
        <dbReference type="ARBA" id="ARBA00022723"/>
    </source>
</evidence>
<evidence type="ECO:0000256" key="9">
    <source>
        <dbReference type="ARBA" id="ARBA00023242"/>
    </source>
</evidence>
<dbReference type="FunFam" id="4.10.1000.40:FF:000006">
    <property type="entry name" value="Zinc finger CCCH domain-containing protein 14"/>
    <property type="match status" value="1"/>
</dbReference>
<dbReference type="Pfam" id="PF14608">
    <property type="entry name" value="zf-CCCH_2"/>
    <property type="match status" value="4"/>
</dbReference>
<name>A0AAD7S6K6_9TELE</name>
<comment type="function">
    <text evidence="11">RNA-binding protein involved in the biogenesis of circular RNAs (circRNAs), which are produced by back-splicing circularization of pre-mRNAs. Acts by binding to both exon-intron boundary and 3'-UTR of pre-mRNAs to promote circRNA biogenesis through dimerization and the association with the spliceosome.</text>
</comment>
<keyword evidence="4 10" id="KW-0479">Metal-binding</keyword>
<gene>
    <name evidence="14" type="ORF">AAFF_G00012120</name>
</gene>